<dbReference type="InterPro" id="IPR032675">
    <property type="entry name" value="LRR_dom_sf"/>
</dbReference>
<dbReference type="AlphaFoldDB" id="A0A9P3LMX3"/>
<dbReference type="OrthoDB" id="2269034at2759"/>
<proteinExistence type="predicted"/>
<organism evidence="1 2">
    <name type="scientific">Phanerochaete sordida</name>
    <dbReference type="NCBI Taxonomy" id="48140"/>
    <lineage>
        <taxon>Eukaryota</taxon>
        <taxon>Fungi</taxon>
        <taxon>Dikarya</taxon>
        <taxon>Basidiomycota</taxon>
        <taxon>Agaricomycotina</taxon>
        <taxon>Agaricomycetes</taxon>
        <taxon>Polyporales</taxon>
        <taxon>Phanerochaetaceae</taxon>
        <taxon>Phanerochaete</taxon>
    </lineage>
</organism>
<gene>
    <name evidence="1" type="ORF">PsYK624_163690</name>
</gene>
<dbReference type="SUPFAM" id="SSF52047">
    <property type="entry name" value="RNI-like"/>
    <property type="match status" value="1"/>
</dbReference>
<dbReference type="Proteomes" id="UP000703269">
    <property type="component" value="Unassembled WGS sequence"/>
</dbReference>
<name>A0A9P3LMX3_9APHY</name>
<protein>
    <recommendedName>
        <fullName evidence="3">F-box domain-containing protein</fullName>
    </recommendedName>
</protein>
<comment type="caution">
    <text evidence="1">The sequence shown here is derived from an EMBL/GenBank/DDBJ whole genome shotgun (WGS) entry which is preliminary data.</text>
</comment>
<accession>A0A9P3LMX3</accession>
<dbReference type="Gene3D" id="3.80.10.10">
    <property type="entry name" value="Ribonuclease Inhibitor"/>
    <property type="match status" value="1"/>
</dbReference>
<reference evidence="1 2" key="1">
    <citation type="submission" date="2021-08" db="EMBL/GenBank/DDBJ databases">
        <title>Draft Genome Sequence of Phanerochaete sordida strain YK-624.</title>
        <authorList>
            <person name="Mori T."/>
            <person name="Dohra H."/>
            <person name="Suzuki T."/>
            <person name="Kawagishi H."/>
            <person name="Hirai H."/>
        </authorList>
    </citation>
    <scope>NUCLEOTIDE SEQUENCE [LARGE SCALE GENOMIC DNA]</scope>
    <source>
        <strain evidence="1 2">YK-624</strain>
    </source>
</reference>
<evidence type="ECO:0000313" key="1">
    <source>
        <dbReference type="EMBL" id="GJF00090.1"/>
    </source>
</evidence>
<keyword evidence="2" id="KW-1185">Reference proteome</keyword>
<dbReference type="EMBL" id="BPQB01000133">
    <property type="protein sequence ID" value="GJF00090.1"/>
    <property type="molecule type" value="Genomic_DNA"/>
</dbReference>
<evidence type="ECO:0000313" key="2">
    <source>
        <dbReference type="Proteomes" id="UP000703269"/>
    </source>
</evidence>
<evidence type="ECO:0008006" key="3">
    <source>
        <dbReference type="Google" id="ProtNLM"/>
    </source>
</evidence>
<sequence length="560" mass="62289">MSNGHSDIVKFSLINNNAHNIFSLPVELLQIIFVVILTDTFWESREFPPPLGINIPKIRTELQLVCKLWQSSILSCSHLWVYVDLEFLSSAAVWRTLELSGSAPLWLNSLRRTSRGAGKGPVAQEARLVAELLKSEGHRIAVLMLDEPVFAAVSKRPQANWTVLPCEATALQYLDLNIPEENALASHPPWPLLLSRAPNLTRCKLSGMSHQPFWGTLSTAPITRLRCLELERAVFSAMADFARLAKQLPNLERIILDNVTFTENTSDAAASLENLDDIQLPRLKHLGIEYCDSIVFCLIGKLVLLPQARIVLEFIHVDADDTDLVLRAIPRIAAGISPNSMYDLSLLLSEGRLELYGYKNRGIQFANIYDLHLEPDLVLRLSWTGSSVGPHPTAVHFVRGIYERLPLEHTRVLTLELPSGPGAIHRDICALRAVFARLVHVEAIYVDNSTDPVCMASLATLLHIDDGKPVPLPQLTALWFSKSGQWSWCPECATTFVHDLCKVLRMRAAAGRPIARVLSESFCGLNVPEAVEAAVRALVSEFSEKIRVPGLPRMATHKCF</sequence>